<dbReference type="VEuPathDB" id="TrichDB:TVAGG3_0579550"/>
<dbReference type="EMBL" id="DS113407">
    <property type="protein sequence ID" value="EAY07112.1"/>
    <property type="molecule type" value="Genomic_DNA"/>
</dbReference>
<accession>A2EJN8</accession>
<dbReference type="Proteomes" id="UP000001542">
    <property type="component" value="Unassembled WGS sequence"/>
</dbReference>
<proteinExistence type="predicted"/>
<dbReference type="AlphaFoldDB" id="A2EJN8"/>
<dbReference type="KEGG" id="tva:4764998"/>
<keyword evidence="2" id="KW-1185">Reference proteome</keyword>
<gene>
    <name evidence="1" type="ORF">TVAG_342760</name>
</gene>
<dbReference type="SUPFAM" id="SSF49785">
    <property type="entry name" value="Galactose-binding domain-like"/>
    <property type="match status" value="1"/>
</dbReference>
<dbReference type="VEuPathDB" id="TrichDB:TVAG_342760"/>
<reference evidence="1" key="1">
    <citation type="submission" date="2006-10" db="EMBL/GenBank/DDBJ databases">
        <authorList>
            <person name="Amadeo P."/>
            <person name="Zhao Q."/>
            <person name="Wortman J."/>
            <person name="Fraser-Liggett C."/>
            <person name="Carlton J."/>
        </authorList>
    </citation>
    <scope>NUCLEOTIDE SEQUENCE</scope>
    <source>
        <strain evidence="1">G3</strain>
    </source>
</reference>
<evidence type="ECO:0000313" key="1">
    <source>
        <dbReference type="EMBL" id="EAY07112.1"/>
    </source>
</evidence>
<dbReference type="Gene3D" id="2.60.120.260">
    <property type="entry name" value="Galactose-binding domain-like"/>
    <property type="match status" value="1"/>
</dbReference>
<protein>
    <submittedName>
        <fullName evidence="1">Beta-N-acetylhexosaminidase, putative</fullName>
    </submittedName>
</protein>
<dbReference type="RefSeq" id="XP_001319335.1">
    <property type="nucleotide sequence ID" value="XM_001319300.1"/>
</dbReference>
<name>A2EJN8_TRIV3</name>
<sequence>MTNGKRGNWNFDDGTWQGFHYSTSYEYTFDVTIDLENVTEMHEIYATFLRNDQQMIYLPEHVKISLSYDGTTFMNIMDEHYQWTDSPTTAYQAKGWKGAAYGRYIRFQAAVYSDHPHWMFVDEVVVF</sequence>
<dbReference type="InParanoid" id="A2EJN8"/>
<evidence type="ECO:0000313" key="2">
    <source>
        <dbReference type="Proteomes" id="UP000001542"/>
    </source>
</evidence>
<reference evidence="1" key="2">
    <citation type="journal article" date="2007" name="Science">
        <title>Draft genome sequence of the sexually transmitted pathogen Trichomonas vaginalis.</title>
        <authorList>
            <person name="Carlton J.M."/>
            <person name="Hirt R.P."/>
            <person name="Silva J.C."/>
            <person name="Delcher A.L."/>
            <person name="Schatz M."/>
            <person name="Zhao Q."/>
            <person name="Wortman J.R."/>
            <person name="Bidwell S.L."/>
            <person name="Alsmark U.C.M."/>
            <person name="Besteiro S."/>
            <person name="Sicheritz-Ponten T."/>
            <person name="Noel C.J."/>
            <person name="Dacks J.B."/>
            <person name="Foster P.G."/>
            <person name="Simillion C."/>
            <person name="Van de Peer Y."/>
            <person name="Miranda-Saavedra D."/>
            <person name="Barton G.J."/>
            <person name="Westrop G.D."/>
            <person name="Mueller S."/>
            <person name="Dessi D."/>
            <person name="Fiori P.L."/>
            <person name="Ren Q."/>
            <person name="Paulsen I."/>
            <person name="Zhang H."/>
            <person name="Bastida-Corcuera F.D."/>
            <person name="Simoes-Barbosa A."/>
            <person name="Brown M.T."/>
            <person name="Hayes R.D."/>
            <person name="Mukherjee M."/>
            <person name="Okumura C.Y."/>
            <person name="Schneider R."/>
            <person name="Smith A.J."/>
            <person name="Vanacova S."/>
            <person name="Villalvazo M."/>
            <person name="Haas B.J."/>
            <person name="Pertea M."/>
            <person name="Feldblyum T.V."/>
            <person name="Utterback T.R."/>
            <person name="Shu C.L."/>
            <person name="Osoegawa K."/>
            <person name="de Jong P.J."/>
            <person name="Hrdy I."/>
            <person name="Horvathova L."/>
            <person name="Zubacova Z."/>
            <person name="Dolezal P."/>
            <person name="Malik S.B."/>
            <person name="Logsdon J.M. Jr."/>
            <person name="Henze K."/>
            <person name="Gupta A."/>
            <person name="Wang C.C."/>
            <person name="Dunne R.L."/>
            <person name="Upcroft J.A."/>
            <person name="Upcroft P."/>
            <person name="White O."/>
            <person name="Salzberg S.L."/>
            <person name="Tang P."/>
            <person name="Chiu C.-H."/>
            <person name="Lee Y.-S."/>
            <person name="Embley T.M."/>
            <person name="Coombs G.H."/>
            <person name="Mottram J.C."/>
            <person name="Tachezy J."/>
            <person name="Fraser-Liggett C.M."/>
            <person name="Johnson P.J."/>
        </authorList>
    </citation>
    <scope>NUCLEOTIDE SEQUENCE [LARGE SCALE GENOMIC DNA]</scope>
    <source>
        <strain evidence="1">G3</strain>
    </source>
</reference>
<dbReference type="InterPro" id="IPR008979">
    <property type="entry name" value="Galactose-bd-like_sf"/>
</dbReference>
<organism evidence="1 2">
    <name type="scientific">Trichomonas vaginalis (strain ATCC PRA-98 / G3)</name>
    <dbReference type="NCBI Taxonomy" id="412133"/>
    <lineage>
        <taxon>Eukaryota</taxon>
        <taxon>Metamonada</taxon>
        <taxon>Parabasalia</taxon>
        <taxon>Trichomonadida</taxon>
        <taxon>Trichomonadidae</taxon>
        <taxon>Trichomonas</taxon>
    </lineage>
</organism>
<dbReference type="SMR" id="A2EJN8"/>